<dbReference type="Proteomes" id="UP001261682">
    <property type="component" value="Genome"/>
</dbReference>
<protein>
    <submittedName>
        <fullName evidence="8">Polyprotein</fullName>
    </submittedName>
</protein>
<evidence type="ECO:0000256" key="3">
    <source>
        <dbReference type="ARBA" id="ARBA00022844"/>
    </source>
</evidence>
<dbReference type="GO" id="GO:0019028">
    <property type="term" value="C:viral capsid"/>
    <property type="evidence" value="ECO:0007669"/>
    <property type="project" value="UniProtKB-KW"/>
</dbReference>
<dbReference type="GO" id="GO:0005198">
    <property type="term" value="F:structural molecule activity"/>
    <property type="evidence" value="ECO:0007669"/>
    <property type="project" value="InterPro"/>
</dbReference>
<gene>
    <name evidence="8" type="ORF">PpSV1_s2gp1</name>
</gene>
<dbReference type="Pfam" id="PF03688">
    <property type="entry name" value="Nepo_coat_C"/>
    <property type="match status" value="1"/>
</dbReference>
<feature type="compositionally biased region" description="Polar residues" evidence="4">
    <location>
        <begin position="407"/>
        <end position="418"/>
    </location>
</feature>
<evidence type="ECO:0000259" key="7">
    <source>
        <dbReference type="Pfam" id="PF03689"/>
    </source>
</evidence>
<keyword evidence="2" id="KW-0167">Capsid protein</keyword>
<accession>A0A9N7AAP9</accession>
<keyword evidence="3" id="KW-0946">Virion</keyword>
<dbReference type="EMBL" id="BK061329">
    <property type="protein sequence ID" value="DAZ91070.1"/>
    <property type="molecule type" value="Genomic_RNA"/>
</dbReference>
<sequence>MIGVCGDGAPPLPGCGRMCALRRTWSGRAFRAACTDGDLTKDGRCPLFGCGALVSITKGVQQPKKPASAKAEKCLCWVKPAVWCEKHQLGPASPKGSAATRKPRSARVAPVPLPYRKQTCDVVVACGPLELVYPALVSTEQPTPRPATPVMVEEVPIPELPLWLAPVWMVEQPYAATPEVPRLTQREEFALLRKRLTRKGKQVMRLARRMRLDAQFALKRARAATQRKVEQVTALVVEGRRIISSLRIRKDLEAETCLSPAQEEQVRESCAAAAAQQARSESFFTRAKAWRKKCSASRPVEMATAVVKKVVQATVPWAHLGIHVTGLRARPVVDGSLGAKQWSCRSIVATTFEYVATTVESLATRMARWFQTQPEVVVNNTRDPFVQQEAAPEEEDKFTTPEEVSQKETPGQNTSWQGCQEPEMGLRNIYVFHDDSWSTSPEEDDKYTIPWSRVCGSPYIPVLGKGAEKRNNITPVEVSHINGYNTSQECEFLMNPEEVYTNVPEVQPLVAQVEEDKINNEQGEDLFYPADLVSLASQITQVSDFIIAAKDYGLSDWDSEYSSHEGADEFCPLMCEFVGTACSELSSVSGDSYVEGCMYVYGNINQPYFIQSNLRKRGPGLFIPVSYYDQQIVRNKRVRAHPEVLAWNIVRRVVCGERIFASAREGGRYYGKGVIPHHSFQISPIKMAPRLTADEAGCEMQLLYNAMLALTNCDFGNDSQPAAEIENAGQSTPFVDGVPAFTPWGSIPVVKRSTTVVRKKSLSSLFFKGDMTCNSGLGNVHTVTETQSSGTEQVPSFTGTSRPLGSSMGAAVNAAPYQQNARTRWLGSRERNIDSQQDRIRRLADKQGISYEEARGAYRGATEAMPSQDSILPSKSSAYKRRSVWNRAPSTRAQSTVDVTLSGAELDSETATAIYYFNPVSQQEIQEMAQRGNTMISIDAVEIAIDPVGMPGDDTDLTVMLLWPQNSDPQRALIGAVSTFVGNGLARCVFFPGLKLLHEHCTVQDGRVLKIIVSSTNSTMLRGLPQAQISIGTLRQHLGSGHDRTITNDLMLSQIGGQRIGATQQGSATVFAPRGGAVEGTPSVNADIGAGSVLVRTGPLSWRAQRSQSSRFVVEGTSRARLSIDGQKSGPGEPIPIVRRQNNDGGVNIEEMLPPRYATTNSGITNEPTLAYARVVKCKQDSRVGHLLETIDIHNDIINENRLVAHDWAAKGLVSSKFKLRITVGSNPFVGVTLGITVDAFDRLNPTKASDLVPVAIALQLDTFLFPISSGAVFEREIDLASITGYNFFPAKPAFGRPQILIYILDDNSLPASDSWLMTLELFMTQLEYSPLATTPILTLPHAFSGDLPLNVWRGPFSFPLGGATRKIPVALDFGRETWTKGGHRTISQSAAYARLLQGHGGMLNGEVVKIGSAAVSCALHLQISYGEHTGSLVDALYLPGQRLPLGEGKFSIRIQTPYGRSRILDQDVFLNFHLAGGPIAVSGFSAPYQFAVRLDNVTDDASPPRSIGIIREFNWATIVDFKEDESRFAVPARLCDIILANAKVVMRDNPLALLIGSCGFFRGGMTITFEWSTKKKVGEKEGAIQLLTCDGILLPSGNKVHSILQSHVVSMPTNNSISRHISVEDFSGFAQSGGHKGWHETFVEFWCDRSRDLRMLNINVTLDEGFEIYGRSILPIRNQDGSKWSGGNLDSNNSTITEL</sequence>
<name>A0A9N7AAP9_9SECO</name>
<evidence type="ECO:0000256" key="4">
    <source>
        <dbReference type="SAM" id="MobiDB-lite"/>
    </source>
</evidence>
<dbReference type="InterPro" id="IPR005306">
    <property type="entry name" value="Nepo_coat_N"/>
</dbReference>
<dbReference type="InterPro" id="IPR029053">
    <property type="entry name" value="Viral_coat"/>
</dbReference>
<dbReference type="InterPro" id="IPR005054">
    <property type="entry name" value="Nepo_coat"/>
</dbReference>
<dbReference type="Pfam" id="PF03689">
    <property type="entry name" value="Nepo_coat_N"/>
    <property type="match status" value="1"/>
</dbReference>
<dbReference type="InterPro" id="IPR005305">
    <property type="entry name" value="Nepo_coat_C"/>
</dbReference>
<reference evidence="8 9" key="1">
    <citation type="journal article" date="2022" name="Virus Genes">
        <title>Analysis of public domain plant transcriptomes expands the phylogenetic diversity of the family Secoviridae.</title>
        <authorList>
            <person name="Sidharthan V.K."/>
            <person name="Rajeswari V."/>
            <person name="Baranwal V.K."/>
        </authorList>
    </citation>
    <scope>NUCLEOTIDE SEQUENCE [LARGE SCALE GENOMIC DNA]</scope>
    <source>
        <strain evidence="8">Dian chonglou</strain>
    </source>
</reference>
<evidence type="ECO:0000259" key="5">
    <source>
        <dbReference type="Pfam" id="PF03391"/>
    </source>
</evidence>
<keyword evidence="9" id="KW-1185">Reference proteome</keyword>
<feature type="domain" description="Nepovirus coat protein C-terminal" evidence="6">
    <location>
        <begin position="1512"/>
        <end position="1673"/>
    </location>
</feature>
<proteinExistence type="predicted"/>
<evidence type="ECO:0000259" key="6">
    <source>
        <dbReference type="Pfam" id="PF03688"/>
    </source>
</evidence>
<evidence type="ECO:0000313" key="9">
    <source>
        <dbReference type="Proteomes" id="UP001261682"/>
    </source>
</evidence>
<evidence type="ECO:0000313" key="8">
    <source>
        <dbReference type="EMBL" id="DAZ91070.1"/>
    </source>
</evidence>
<evidence type="ECO:0000256" key="1">
    <source>
        <dbReference type="ARBA" id="ARBA00004328"/>
    </source>
</evidence>
<organism evidence="8 9">
    <name type="scientific">Paris polyphylla secovirus 1</name>
    <dbReference type="NCBI Taxonomy" id="2936690"/>
    <lineage>
        <taxon>Viruses</taxon>
        <taxon>Riboviria</taxon>
        <taxon>Orthornavirae</taxon>
        <taxon>Pisuviricota</taxon>
        <taxon>Pisoniviricetes</taxon>
        <taxon>Picornavirales</taxon>
        <taxon>Secoviridae</taxon>
        <taxon>Comovirinae</taxon>
        <taxon>Nepovirus</taxon>
        <taxon>Nepovirus betaparis</taxon>
    </lineage>
</organism>
<feature type="compositionally biased region" description="Basic and acidic residues" evidence="4">
    <location>
        <begin position="397"/>
        <end position="406"/>
    </location>
</feature>
<dbReference type="Pfam" id="PF03391">
    <property type="entry name" value="Nepo_coat"/>
    <property type="match status" value="1"/>
</dbReference>
<feature type="domain" description="Nepovirus coat protein N-terminal" evidence="7">
    <location>
        <begin position="1170"/>
        <end position="1261"/>
    </location>
</feature>
<dbReference type="SUPFAM" id="SSF88633">
    <property type="entry name" value="Positive stranded ssRNA viruses"/>
    <property type="match status" value="3"/>
</dbReference>
<comment type="subcellular location">
    <subcellularLocation>
        <location evidence="1">Virion</location>
    </subcellularLocation>
</comment>
<dbReference type="Gene3D" id="2.60.120.20">
    <property type="match status" value="2"/>
</dbReference>
<feature type="domain" description="Nepovirus coat protein" evidence="5">
    <location>
        <begin position="1336"/>
        <end position="1501"/>
    </location>
</feature>
<feature type="region of interest" description="Disordered" evidence="4">
    <location>
        <begin position="388"/>
        <end position="419"/>
    </location>
</feature>
<evidence type="ECO:0000256" key="2">
    <source>
        <dbReference type="ARBA" id="ARBA00022561"/>
    </source>
</evidence>